<feature type="compositionally biased region" description="Low complexity" evidence="1">
    <location>
        <begin position="172"/>
        <end position="190"/>
    </location>
</feature>
<dbReference type="Proteomes" id="UP001281003">
    <property type="component" value="Unassembled WGS sequence"/>
</dbReference>
<proteinExistence type="predicted"/>
<reference evidence="2" key="2">
    <citation type="submission" date="2023-07" db="EMBL/GenBank/DDBJ databases">
        <authorList>
            <consortium name="Lawrence Berkeley National Laboratory"/>
            <person name="Haridas S."/>
            <person name="Hensen N."/>
            <person name="Bonometti L."/>
            <person name="Westerberg I."/>
            <person name="Brannstrom I.O."/>
            <person name="Guillou S."/>
            <person name="Cros-Aarteil S."/>
            <person name="Calhoun S."/>
            <person name="Kuo A."/>
            <person name="Mondo S."/>
            <person name="Pangilinan J."/>
            <person name="Riley R."/>
            <person name="LaButti K."/>
            <person name="Andreopoulos B."/>
            <person name="Lipzen A."/>
            <person name="Chen C."/>
            <person name="Yanf M."/>
            <person name="Daum C."/>
            <person name="Ng V."/>
            <person name="Clum A."/>
            <person name="Steindorff A."/>
            <person name="Ohm R."/>
            <person name="Martin F."/>
            <person name="Silar P."/>
            <person name="Natvig D."/>
            <person name="Lalanne C."/>
            <person name="Gautier V."/>
            <person name="Ament-velasquez S.L."/>
            <person name="Kruys A."/>
            <person name="Hutchinson M.I."/>
            <person name="Powell A.J."/>
            <person name="Barry K."/>
            <person name="Miller A.N."/>
            <person name="Grigoriev I.V."/>
            <person name="Debuchy R."/>
            <person name="Gladieux P."/>
            <person name="Thoren M.H."/>
            <person name="Johannesson H."/>
        </authorList>
    </citation>
    <scope>NUCLEOTIDE SEQUENCE</scope>
    <source>
        <strain evidence="2">FGSC 1904</strain>
    </source>
</reference>
<name>A0AAE0P2Y5_SORBR</name>
<evidence type="ECO:0000256" key="1">
    <source>
        <dbReference type="SAM" id="MobiDB-lite"/>
    </source>
</evidence>
<dbReference type="EMBL" id="JAUTDP010000011">
    <property type="protein sequence ID" value="KAK3392367.1"/>
    <property type="molecule type" value="Genomic_DNA"/>
</dbReference>
<organism evidence="2 3">
    <name type="scientific">Sordaria brevicollis</name>
    <dbReference type="NCBI Taxonomy" id="83679"/>
    <lineage>
        <taxon>Eukaryota</taxon>
        <taxon>Fungi</taxon>
        <taxon>Dikarya</taxon>
        <taxon>Ascomycota</taxon>
        <taxon>Pezizomycotina</taxon>
        <taxon>Sordariomycetes</taxon>
        <taxon>Sordariomycetidae</taxon>
        <taxon>Sordariales</taxon>
        <taxon>Sordariaceae</taxon>
        <taxon>Sordaria</taxon>
    </lineage>
</organism>
<feature type="compositionally biased region" description="Polar residues" evidence="1">
    <location>
        <begin position="143"/>
        <end position="154"/>
    </location>
</feature>
<feature type="compositionally biased region" description="Polar residues" evidence="1">
    <location>
        <begin position="58"/>
        <end position="80"/>
    </location>
</feature>
<feature type="region of interest" description="Disordered" evidence="1">
    <location>
        <begin position="36"/>
        <end position="96"/>
    </location>
</feature>
<evidence type="ECO:0000313" key="3">
    <source>
        <dbReference type="Proteomes" id="UP001281003"/>
    </source>
</evidence>
<accession>A0AAE0P2Y5</accession>
<comment type="caution">
    <text evidence="2">The sequence shown here is derived from an EMBL/GenBank/DDBJ whole genome shotgun (WGS) entry which is preliminary data.</text>
</comment>
<gene>
    <name evidence="2" type="ORF">B0T20DRAFT_54557</name>
</gene>
<feature type="region of interest" description="Disordered" evidence="1">
    <location>
        <begin position="121"/>
        <end position="154"/>
    </location>
</feature>
<sequence>MLVLRLIGDLGRRVAHSRPSPGQSYNEVISHASTALQAMERQDQFQGEETPEKEDGSQAANSAGEQATSQNPPTPIQQLTFPGKLGEQPVESGVQPFLPAQLIPIDDGSAQEERDLIDTPDVQNQEDSGNPSGSEELPSSPSARESSNGAQSLRQTDAEEMLPSGEMTTNIQQESSEAQPSPQQSSVLTPQQPPQQPLQPADGQRTTTTSGEIASVTRREHHSLLQDRLQKLDKILDSHHVSDTRRLFFDMVVAYGTFVETGHANASFLDEGARRRLVRYARDLPVDEPYSGRLSQIFVRILFTEEVLFDW</sequence>
<reference evidence="2" key="1">
    <citation type="journal article" date="2023" name="Mol. Phylogenet. Evol.">
        <title>Genome-scale phylogeny and comparative genomics of the fungal order Sordariales.</title>
        <authorList>
            <person name="Hensen N."/>
            <person name="Bonometti L."/>
            <person name="Westerberg I."/>
            <person name="Brannstrom I.O."/>
            <person name="Guillou S."/>
            <person name="Cros-Aarteil S."/>
            <person name="Calhoun S."/>
            <person name="Haridas S."/>
            <person name="Kuo A."/>
            <person name="Mondo S."/>
            <person name="Pangilinan J."/>
            <person name="Riley R."/>
            <person name="LaButti K."/>
            <person name="Andreopoulos B."/>
            <person name="Lipzen A."/>
            <person name="Chen C."/>
            <person name="Yan M."/>
            <person name="Daum C."/>
            <person name="Ng V."/>
            <person name="Clum A."/>
            <person name="Steindorff A."/>
            <person name="Ohm R.A."/>
            <person name="Martin F."/>
            <person name="Silar P."/>
            <person name="Natvig D.O."/>
            <person name="Lalanne C."/>
            <person name="Gautier V."/>
            <person name="Ament-Velasquez S.L."/>
            <person name="Kruys A."/>
            <person name="Hutchinson M.I."/>
            <person name="Powell A.J."/>
            <person name="Barry K."/>
            <person name="Miller A.N."/>
            <person name="Grigoriev I.V."/>
            <person name="Debuchy R."/>
            <person name="Gladieux P."/>
            <person name="Hiltunen Thoren M."/>
            <person name="Johannesson H."/>
        </authorList>
    </citation>
    <scope>NUCLEOTIDE SEQUENCE</scope>
    <source>
        <strain evidence="2">FGSC 1904</strain>
    </source>
</reference>
<keyword evidence="3" id="KW-1185">Reference proteome</keyword>
<evidence type="ECO:0000313" key="2">
    <source>
        <dbReference type="EMBL" id="KAK3392367.1"/>
    </source>
</evidence>
<dbReference type="AlphaFoldDB" id="A0AAE0P2Y5"/>
<feature type="compositionally biased region" description="Low complexity" evidence="1">
    <location>
        <begin position="128"/>
        <end position="142"/>
    </location>
</feature>
<feature type="region of interest" description="Disordered" evidence="1">
    <location>
        <begin position="170"/>
        <end position="221"/>
    </location>
</feature>
<protein>
    <submittedName>
        <fullName evidence="2">Uncharacterized protein</fullName>
    </submittedName>
</protein>